<sequence length="316" mass="35971">MSNSNTIPTVDLSPFFTTGDDEGKKKAKDLIHQACSRYGFFQVVNHGVPLELMNRAMQVSKTFFEFPDEEKLKYSSASGAPLPAGYNKQHEHCADRNEYLLMFPPASTFNVLPSNPPEFKKAAEELFSSFIKTAQLLEAIVAECLGLPSNFLHKFNDDRNWDFMVALRYFLATDNDNNGLSEHEDGNIITLVLQDEVGGLEVRKNREWIPVTPTEGTLIVNLGDVVQVLSNNKYKSATHRVVTTKGRKRNSYAFFYNLQGEKWVEPLPEFTTAIGELPKYKKFLFKDYQALRMRNKTHPPSRPEDVIHISHYSIPT</sequence>
<dbReference type="Gene3D" id="2.60.120.330">
    <property type="entry name" value="B-lactam Antibiotic, Isopenicillin N Synthase, Chain"/>
    <property type="match status" value="1"/>
</dbReference>
<evidence type="ECO:0000259" key="4">
    <source>
        <dbReference type="PROSITE" id="PS51471"/>
    </source>
</evidence>
<organism evidence="5 6">
    <name type="scientific">Heracleum sosnowskyi</name>
    <dbReference type="NCBI Taxonomy" id="360622"/>
    <lineage>
        <taxon>Eukaryota</taxon>
        <taxon>Viridiplantae</taxon>
        <taxon>Streptophyta</taxon>
        <taxon>Embryophyta</taxon>
        <taxon>Tracheophyta</taxon>
        <taxon>Spermatophyta</taxon>
        <taxon>Magnoliopsida</taxon>
        <taxon>eudicotyledons</taxon>
        <taxon>Gunneridae</taxon>
        <taxon>Pentapetalae</taxon>
        <taxon>asterids</taxon>
        <taxon>campanulids</taxon>
        <taxon>Apiales</taxon>
        <taxon>Apiaceae</taxon>
        <taxon>Apioideae</taxon>
        <taxon>apioid superclade</taxon>
        <taxon>Tordylieae</taxon>
        <taxon>Tordyliinae</taxon>
        <taxon>Heracleum</taxon>
    </lineage>
</organism>
<dbReference type="PANTHER" id="PTHR47990">
    <property type="entry name" value="2-OXOGLUTARATE (2OG) AND FE(II)-DEPENDENT OXYGENASE SUPERFAMILY PROTEIN-RELATED"/>
    <property type="match status" value="1"/>
</dbReference>
<dbReference type="PROSITE" id="PS51471">
    <property type="entry name" value="FE2OG_OXY"/>
    <property type="match status" value="1"/>
</dbReference>
<gene>
    <name evidence="5" type="ORF">POM88_051004</name>
</gene>
<proteinExistence type="inferred from homology"/>
<dbReference type="GO" id="GO:0046872">
    <property type="term" value="F:metal ion binding"/>
    <property type="evidence" value="ECO:0007669"/>
    <property type="project" value="UniProtKB-KW"/>
</dbReference>
<dbReference type="Pfam" id="PF03171">
    <property type="entry name" value="2OG-FeII_Oxy"/>
    <property type="match status" value="1"/>
</dbReference>
<dbReference type="InterPro" id="IPR026992">
    <property type="entry name" value="DIOX_N"/>
</dbReference>
<dbReference type="Proteomes" id="UP001237642">
    <property type="component" value="Unassembled WGS sequence"/>
</dbReference>
<evidence type="ECO:0000313" key="5">
    <source>
        <dbReference type="EMBL" id="KAK1357748.1"/>
    </source>
</evidence>
<reference evidence="5" key="1">
    <citation type="submission" date="2023-02" db="EMBL/GenBank/DDBJ databases">
        <title>Genome of toxic invasive species Heracleum sosnowskyi carries increased number of genes despite the absence of recent whole-genome duplications.</title>
        <authorList>
            <person name="Schelkunov M."/>
            <person name="Shtratnikova V."/>
            <person name="Makarenko M."/>
            <person name="Klepikova A."/>
            <person name="Omelchenko D."/>
            <person name="Novikova G."/>
            <person name="Obukhova E."/>
            <person name="Bogdanov V."/>
            <person name="Penin A."/>
            <person name="Logacheva M."/>
        </authorList>
    </citation>
    <scope>NUCLEOTIDE SEQUENCE</scope>
    <source>
        <strain evidence="5">Hsosn_3</strain>
        <tissue evidence="5">Leaf</tissue>
    </source>
</reference>
<name>A0AAD8H145_9APIA</name>
<dbReference type="AlphaFoldDB" id="A0AAD8H145"/>
<dbReference type="EMBL" id="JAUIZM010000011">
    <property type="protein sequence ID" value="KAK1357748.1"/>
    <property type="molecule type" value="Genomic_DNA"/>
</dbReference>
<comment type="caution">
    <text evidence="5">The sequence shown here is derived from an EMBL/GenBank/DDBJ whole genome shotgun (WGS) entry which is preliminary data.</text>
</comment>
<feature type="domain" description="Fe2OG dioxygenase" evidence="4">
    <location>
        <begin position="160"/>
        <end position="258"/>
    </location>
</feature>
<comment type="similarity">
    <text evidence="3">Belongs to the iron/ascorbate-dependent oxidoreductase family.</text>
</comment>
<dbReference type="Pfam" id="PF14226">
    <property type="entry name" value="DIOX_N"/>
    <property type="match status" value="1"/>
</dbReference>
<keyword evidence="6" id="KW-1185">Reference proteome</keyword>
<dbReference type="InterPro" id="IPR050231">
    <property type="entry name" value="Iron_ascorbate_oxido_reductase"/>
</dbReference>
<protein>
    <submittedName>
        <fullName evidence="5">Flavonol synthase/flavanone 3-hydroxylase-like</fullName>
    </submittedName>
</protein>
<evidence type="ECO:0000256" key="2">
    <source>
        <dbReference type="ARBA" id="ARBA00023004"/>
    </source>
</evidence>
<evidence type="ECO:0000256" key="3">
    <source>
        <dbReference type="RuleBase" id="RU003682"/>
    </source>
</evidence>
<dbReference type="SUPFAM" id="SSF51197">
    <property type="entry name" value="Clavaminate synthase-like"/>
    <property type="match status" value="1"/>
</dbReference>
<evidence type="ECO:0000313" key="6">
    <source>
        <dbReference type="Proteomes" id="UP001237642"/>
    </source>
</evidence>
<dbReference type="InterPro" id="IPR044861">
    <property type="entry name" value="IPNS-like_FE2OG_OXY"/>
</dbReference>
<evidence type="ECO:0000256" key="1">
    <source>
        <dbReference type="ARBA" id="ARBA00022723"/>
    </source>
</evidence>
<accession>A0AAD8H145</accession>
<keyword evidence="3" id="KW-0560">Oxidoreductase</keyword>
<dbReference type="InterPro" id="IPR027443">
    <property type="entry name" value="IPNS-like_sf"/>
</dbReference>
<dbReference type="InterPro" id="IPR005123">
    <property type="entry name" value="Oxoglu/Fe-dep_dioxygenase_dom"/>
</dbReference>
<keyword evidence="2 3" id="KW-0408">Iron</keyword>
<keyword evidence="1 3" id="KW-0479">Metal-binding</keyword>
<reference evidence="5" key="2">
    <citation type="submission" date="2023-05" db="EMBL/GenBank/DDBJ databases">
        <authorList>
            <person name="Schelkunov M.I."/>
        </authorList>
    </citation>
    <scope>NUCLEOTIDE SEQUENCE</scope>
    <source>
        <strain evidence="5">Hsosn_3</strain>
        <tissue evidence="5">Leaf</tissue>
    </source>
</reference>
<dbReference type="GO" id="GO:0016705">
    <property type="term" value="F:oxidoreductase activity, acting on paired donors, with incorporation or reduction of molecular oxygen"/>
    <property type="evidence" value="ECO:0007669"/>
    <property type="project" value="UniProtKB-ARBA"/>
</dbReference>